<proteinExistence type="predicted"/>
<reference evidence="2 3" key="1">
    <citation type="submission" date="2016-09" db="EMBL/GenBank/DDBJ databases">
        <title>Draft Genome Sequence of Aeromonas sobria Strain 08005, Isolated from Sick Rana catesbeiana.</title>
        <authorList>
            <person name="Yang Q."/>
        </authorList>
    </citation>
    <scope>NUCLEOTIDE SEQUENCE [LARGE SCALE GENOMIC DNA]</scope>
    <source>
        <strain evidence="2 3">08005</strain>
    </source>
</reference>
<accession>A0A1S2D0X2</accession>
<evidence type="ECO:0000259" key="1">
    <source>
        <dbReference type="Pfam" id="PF00497"/>
    </source>
</evidence>
<gene>
    <name evidence="2" type="ORF">BJD16_11375</name>
</gene>
<dbReference type="RefSeq" id="WP_042018439.1">
    <property type="nucleotide sequence ID" value="NZ_CDBW01000004.1"/>
</dbReference>
<comment type="caution">
    <text evidence="2">The sequence shown here is derived from an EMBL/GenBank/DDBJ whole genome shotgun (WGS) entry which is preliminary data.</text>
</comment>
<dbReference type="STRING" id="646.BJD16_11375"/>
<dbReference type="OrthoDB" id="5591933at2"/>
<feature type="domain" description="Solute-binding protein family 3/N-terminal" evidence="1">
    <location>
        <begin position="20"/>
        <end position="167"/>
    </location>
</feature>
<dbReference type="Gene3D" id="3.40.190.10">
    <property type="entry name" value="Periplasmic binding protein-like II"/>
    <property type="match status" value="2"/>
</dbReference>
<evidence type="ECO:0000313" key="2">
    <source>
        <dbReference type="EMBL" id="OHY93888.1"/>
    </source>
</evidence>
<dbReference type="Pfam" id="PF00497">
    <property type="entry name" value="SBP_bac_3"/>
    <property type="match status" value="1"/>
</dbReference>
<dbReference type="EMBL" id="MKFU01000008">
    <property type="protein sequence ID" value="OHY93888.1"/>
    <property type="molecule type" value="Genomic_DNA"/>
</dbReference>
<dbReference type="InterPro" id="IPR001638">
    <property type="entry name" value="Solute-binding_3/MltF_N"/>
</dbReference>
<name>A0A1S2D0X2_AERSO</name>
<dbReference type="Proteomes" id="UP000179934">
    <property type="component" value="Unassembled WGS sequence"/>
</dbReference>
<protein>
    <submittedName>
        <fullName evidence="2">Amino acid ABC transporter</fullName>
    </submittedName>
</protein>
<sequence length="238" mass="26708">MTISQAVAANAPLRGCVFQLAPLVTIDQQGKVSGPVIDYFRRHIEPAIGRTIEWQGLNVARLLSNLESGECDLTPLLSYSPERARHFRYIDPHLLLLRPVLVVLVPSRLHSVERQEDLYGTTIGWSSQAIVPPLLQHPQIHIDTLSQLSWEHGNMQKLLRGRIDAALFSNDISANHFRAKLPAATRLIYLPVTPLQVHIVLTKSLGDANPELVQRMRQVVERVPLASLVESTPRLWGR</sequence>
<dbReference type="SUPFAM" id="SSF53850">
    <property type="entry name" value="Periplasmic binding protein-like II"/>
    <property type="match status" value="1"/>
</dbReference>
<dbReference type="AlphaFoldDB" id="A0A1S2D0X2"/>
<dbReference type="GeneID" id="58920816"/>
<evidence type="ECO:0000313" key="3">
    <source>
        <dbReference type="Proteomes" id="UP000179934"/>
    </source>
</evidence>
<organism evidence="2 3">
    <name type="scientific">Aeromonas sobria</name>
    <dbReference type="NCBI Taxonomy" id="646"/>
    <lineage>
        <taxon>Bacteria</taxon>
        <taxon>Pseudomonadati</taxon>
        <taxon>Pseudomonadota</taxon>
        <taxon>Gammaproteobacteria</taxon>
        <taxon>Aeromonadales</taxon>
        <taxon>Aeromonadaceae</taxon>
        <taxon>Aeromonas</taxon>
    </lineage>
</organism>